<feature type="domain" description="Creatinase N-terminal" evidence="1">
    <location>
        <begin position="6"/>
        <end position="66"/>
    </location>
</feature>
<sequence>MLLNKDRAIKTMEEKDLDALIASSPVNIQYLSDVPGLSGYAVLPREKNQEPFLITGVFRNAAVLDSNTWIKDIRYCGGTYFL</sequence>
<reference evidence="2" key="1">
    <citation type="journal article" date="2014" name="Front. Microbiol.">
        <title>High frequency of phylogenetically diverse reductive dehalogenase-homologous genes in deep subseafloor sedimentary metagenomes.</title>
        <authorList>
            <person name="Kawai M."/>
            <person name="Futagami T."/>
            <person name="Toyoda A."/>
            <person name="Takaki Y."/>
            <person name="Nishi S."/>
            <person name="Hori S."/>
            <person name="Arai W."/>
            <person name="Tsubouchi T."/>
            <person name="Morono Y."/>
            <person name="Uchiyama I."/>
            <person name="Ito T."/>
            <person name="Fujiyama A."/>
            <person name="Inagaki F."/>
            <person name="Takami H."/>
        </authorList>
    </citation>
    <scope>NUCLEOTIDE SEQUENCE</scope>
    <source>
        <strain evidence="2">Expedition CK06-06</strain>
    </source>
</reference>
<dbReference type="InterPro" id="IPR029149">
    <property type="entry name" value="Creatin/AminoP/Spt16_N"/>
</dbReference>
<protein>
    <recommendedName>
        <fullName evidence="1">Creatinase N-terminal domain-containing protein</fullName>
    </recommendedName>
</protein>
<gene>
    <name evidence="2" type="ORF">S01H4_49352</name>
</gene>
<dbReference type="EMBL" id="BART01027910">
    <property type="protein sequence ID" value="GAG98783.1"/>
    <property type="molecule type" value="Genomic_DNA"/>
</dbReference>
<accession>X1CRQ2</accession>
<dbReference type="Gene3D" id="3.40.350.10">
    <property type="entry name" value="Creatinase/prolidase N-terminal domain"/>
    <property type="match status" value="1"/>
</dbReference>
<dbReference type="Pfam" id="PF01321">
    <property type="entry name" value="Creatinase_N"/>
    <property type="match status" value="1"/>
</dbReference>
<comment type="caution">
    <text evidence="2">The sequence shown here is derived from an EMBL/GenBank/DDBJ whole genome shotgun (WGS) entry which is preliminary data.</text>
</comment>
<dbReference type="AlphaFoldDB" id="X1CRQ2"/>
<proteinExistence type="predicted"/>
<organism evidence="2">
    <name type="scientific">marine sediment metagenome</name>
    <dbReference type="NCBI Taxonomy" id="412755"/>
    <lineage>
        <taxon>unclassified sequences</taxon>
        <taxon>metagenomes</taxon>
        <taxon>ecological metagenomes</taxon>
    </lineage>
</organism>
<evidence type="ECO:0000313" key="2">
    <source>
        <dbReference type="EMBL" id="GAG98783.1"/>
    </source>
</evidence>
<dbReference type="SUPFAM" id="SSF53092">
    <property type="entry name" value="Creatinase/prolidase N-terminal domain"/>
    <property type="match status" value="1"/>
</dbReference>
<name>X1CRQ2_9ZZZZ</name>
<evidence type="ECO:0000259" key="1">
    <source>
        <dbReference type="Pfam" id="PF01321"/>
    </source>
</evidence>
<dbReference type="InterPro" id="IPR000587">
    <property type="entry name" value="Creatinase_N"/>
</dbReference>